<evidence type="ECO:0000313" key="6">
    <source>
        <dbReference type="Proteomes" id="UP000317951"/>
    </source>
</evidence>
<evidence type="ECO:0000256" key="2">
    <source>
        <dbReference type="SAM" id="Phobius"/>
    </source>
</evidence>
<organism evidence="4 6">
    <name type="scientific">Pseudomonas extremaustralis</name>
    <dbReference type="NCBI Taxonomy" id="359110"/>
    <lineage>
        <taxon>Bacteria</taxon>
        <taxon>Pseudomonadati</taxon>
        <taxon>Pseudomonadota</taxon>
        <taxon>Gammaproteobacteria</taxon>
        <taxon>Pseudomonadales</taxon>
        <taxon>Pseudomonadaceae</taxon>
        <taxon>Pseudomonas</taxon>
    </lineage>
</organism>
<keyword evidence="2" id="KW-0812">Transmembrane</keyword>
<dbReference type="Proteomes" id="UP000182858">
    <property type="component" value="Chromosome I"/>
</dbReference>
<dbReference type="OrthoDB" id="7022439at2"/>
<dbReference type="GeneID" id="78555674"/>
<proteinExistence type="predicted"/>
<feature type="coiled-coil region" evidence="1">
    <location>
        <begin position="57"/>
        <end position="131"/>
    </location>
</feature>
<reference evidence="4 6" key="2">
    <citation type="submission" date="2019-06" db="EMBL/GenBank/DDBJ databases">
        <title>Pseudomonas bimorpha sp. nov. isolated from bovine raw milk and skim milk concentrate.</title>
        <authorList>
            <person name="Hofmann K."/>
            <person name="Huptas C."/>
            <person name="Doll E."/>
            <person name="Scherer S."/>
            <person name="Wenning M."/>
        </authorList>
    </citation>
    <scope>NUCLEOTIDE SEQUENCE [LARGE SCALE GENOMIC DNA]</scope>
    <source>
        <strain evidence="4 6">DSM 17835</strain>
    </source>
</reference>
<dbReference type="RefSeq" id="WP_010563099.1">
    <property type="nucleotide sequence ID" value="NZ_LT629689.1"/>
</dbReference>
<keyword evidence="1" id="KW-0175">Coiled coil</keyword>
<accession>A0A5C5QNG1</accession>
<dbReference type="EMBL" id="VFET01000002">
    <property type="protein sequence ID" value="TWS07052.1"/>
    <property type="molecule type" value="Genomic_DNA"/>
</dbReference>
<protein>
    <submittedName>
        <fullName evidence="4">Uncharacterized protein</fullName>
    </submittedName>
</protein>
<name>A0A5C5QNG1_9PSED</name>
<keyword evidence="2" id="KW-0472">Membrane</keyword>
<evidence type="ECO:0000256" key="1">
    <source>
        <dbReference type="SAM" id="Coils"/>
    </source>
</evidence>
<dbReference type="Proteomes" id="UP000317951">
    <property type="component" value="Unassembled WGS sequence"/>
</dbReference>
<evidence type="ECO:0000313" key="4">
    <source>
        <dbReference type="EMBL" id="TWS07052.1"/>
    </source>
</evidence>
<gene>
    <name evidence="4" type="ORF">FIV36_03815</name>
    <name evidence="3" type="ORF">SAMN05216591_4303</name>
</gene>
<keyword evidence="2" id="KW-1133">Transmembrane helix</keyword>
<dbReference type="EMBL" id="LT629689">
    <property type="protein sequence ID" value="SDF89960.1"/>
    <property type="molecule type" value="Genomic_DNA"/>
</dbReference>
<evidence type="ECO:0000313" key="3">
    <source>
        <dbReference type="EMBL" id="SDF89960.1"/>
    </source>
</evidence>
<feature type="transmembrane region" description="Helical" evidence="2">
    <location>
        <begin position="26"/>
        <end position="49"/>
    </location>
</feature>
<reference evidence="3 5" key="1">
    <citation type="submission" date="2016-10" db="EMBL/GenBank/DDBJ databases">
        <authorList>
            <person name="Varghese N."/>
            <person name="Submissions S."/>
        </authorList>
    </citation>
    <scope>NUCLEOTIDE SEQUENCE [LARGE SCALE GENOMIC DNA]</scope>
    <source>
        <strain evidence="3 5">DSM 17835</strain>
    </source>
</reference>
<evidence type="ECO:0000313" key="5">
    <source>
        <dbReference type="Proteomes" id="UP000182858"/>
    </source>
</evidence>
<dbReference type="AlphaFoldDB" id="A0A5C5QNG1"/>
<sequence length="192" mass="21705">MSKPFDEGKLRPQALMPRNMVMTTEVIFYTQVVSITGFIITLFVLYRVLVQQKDAVIQLLKERLVDKDEQIAALKSQTPDALASALADRIKVAQDEITRLRSDGATHREEVESKEEELQTIQDRLTTLSKLIKESDLVCPKCGDSLARRESYTIYGGRDGEQEAEVEFVEYECGLSIDGYGKEVSRCRHTVA</sequence>
<keyword evidence="5" id="KW-1185">Reference proteome</keyword>